<organism evidence="1 2">
    <name type="scientific">Enterococcus faecium</name>
    <name type="common">Streptococcus faecium</name>
    <dbReference type="NCBI Taxonomy" id="1352"/>
    <lineage>
        <taxon>Bacteria</taxon>
        <taxon>Bacillati</taxon>
        <taxon>Bacillota</taxon>
        <taxon>Bacilli</taxon>
        <taxon>Lactobacillales</taxon>
        <taxon>Enterococcaceae</taxon>
        <taxon>Enterococcus</taxon>
    </lineage>
</organism>
<proteinExistence type="predicted"/>
<dbReference type="EMBL" id="PJVH01000036">
    <property type="protein sequence ID" value="RXU85914.1"/>
    <property type="molecule type" value="Genomic_DNA"/>
</dbReference>
<evidence type="ECO:0000313" key="1">
    <source>
        <dbReference type="EMBL" id="RXU85914.1"/>
    </source>
</evidence>
<accession>A0AB37VT33</accession>
<comment type="caution">
    <text evidence="1">The sequence shown here is derived from an EMBL/GenBank/DDBJ whole genome shotgun (WGS) entry which is preliminary data.</text>
</comment>
<reference evidence="1 2" key="1">
    <citation type="submission" date="2017-12" db="EMBL/GenBank/DDBJ databases">
        <title>A pool of 800 enterococci isolated from chicken carcass rinse samples from New Zealand.</title>
        <authorList>
            <person name="Zhang J."/>
            <person name="Rogers L."/>
            <person name="Midwinter A."/>
            <person name="French N."/>
        </authorList>
    </citation>
    <scope>NUCLEOTIDE SEQUENCE [LARGE SCALE GENOMIC DNA]</scope>
    <source>
        <strain evidence="1 2">EN697</strain>
    </source>
</reference>
<sequence length="82" mass="10171">MFSNRECFWGRYQIPVDQFNQQYCWPPTYIRCDCSELAKHKTYMKNGHFYDTYIWKCPSCQKEYRLIRGTKNFERFSEEKSL</sequence>
<dbReference type="Proteomes" id="UP000289562">
    <property type="component" value="Unassembled WGS sequence"/>
</dbReference>
<evidence type="ECO:0000313" key="2">
    <source>
        <dbReference type="Proteomes" id="UP000289562"/>
    </source>
</evidence>
<gene>
    <name evidence="1" type="ORF">CYQ77_10395</name>
</gene>
<protein>
    <submittedName>
        <fullName evidence="1">Uncharacterized protein</fullName>
    </submittedName>
</protein>
<name>A0AB37VT33_ENTFC</name>
<dbReference type="AlphaFoldDB" id="A0AB37VT33"/>